<gene>
    <name evidence="2" type="ORF">ABID24_003414</name>
</gene>
<reference evidence="2 3" key="1">
    <citation type="submission" date="2024-06" db="EMBL/GenBank/DDBJ databases">
        <title>Genomic Encyclopedia of Type Strains, Phase IV (KMG-IV): sequencing the most valuable type-strain genomes for metagenomic binning, comparative biology and taxonomic classification.</title>
        <authorList>
            <person name="Goeker M."/>
        </authorList>
    </citation>
    <scope>NUCLEOTIDE SEQUENCE [LARGE SCALE GENOMIC DNA]</scope>
    <source>
        <strain evidence="2 3">DSM 29492</strain>
    </source>
</reference>
<evidence type="ECO:0000259" key="1">
    <source>
        <dbReference type="Pfam" id="PF08486"/>
    </source>
</evidence>
<keyword evidence="3" id="KW-1185">Reference proteome</keyword>
<organism evidence="2 3">
    <name type="scientific">Blautia caecimuris</name>
    <dbReference type="NCBI Taxonomy" id="1796615"/>
    <lineage>
        <taxon>Bacteria</taxon>
        <taxon>Bacillati</taxon>
        <taxon>Bacillota</taxon>
        <taxon>Clostridia</taxon>
        <taxon>Lachnospirales</taxon>
        <taxon>Lachnospiraceae</taxon>
        <taxon>Blautia</taxon>
    </lineage>
</organism>
<dbReference type="RefSeq" id="WP_173752551.1">
    <property type="nucleotide sequence ID" value="NZ_BAABXP010000001.1"/>
</dbReference>
<feature type="domain" description="Sporulation stage II protein D amidase enhancer LytB N-terminal" evidence="1">
    <location>
        <begin position="40"/>
        <end position="118"/>
    </location>
</feature>
<protein>
    <submittedName>
        <fullName evidence="2">Stage II sporulation protein D</fullName>
    </submittedName>
</protein>
<evidence type="ECO:0000313" key="3">
    <source>
        <dbReference type="Proteomes" id="UP001549106"/>
    </source>
</evidence>
<sequence>MKKRERFWIPGFLMLFFVPYIGVMAVNGVEAAIINRTPQPEEYIPLILSLQIPDDYEKEAVKAQAVIARTNFFRKIQEKNISDVLGEISGEIKKEKTACFFPEKIYEKAAEETRGQVLISEGELKLVPYHEISNGQTRDGTQAFHDQEYSYLKSVDSSGDKNSPFYLNSTYIPEQQMPSELNIEQRDASGHVVSLLADEDILEGEAFAQGMGLSSSDFSIQKVGGEFRFLCKGRGHGLGFSQYGGNQLAREGKNWKEILETYFPAMEVAAYEE</sequence>
<accession>A0ABV2M6P8</accession>
<dbReference type="Pfam" id="PF08486">
    <property type="entry name" value="SpoIID"/>
    <property type="match status" value="1"/>
</dbReference>
<dbReference type="InterPro" id="IPR013693">
    <property type="entry name" value="SpoIID/LytB_N"/>
</dbReference>
<dbReference type="Proteomes" id="UP001549106">
    <property type="component" value="Unassembled WGS sequence"/>
</dbReference>
<evidence type="ECO:0000313" key="2">
    <source>
        <dbReference type="EMBL" id="MET3752152.1"/>
    </source>
</evidence>
<name>A0ABV2M6P8_9FIRM</name>
<proteinExistence type="predicted"/>
<dbReference type="EMBL" id="JBEPMJ010000038">
    <property type="protein sequence ID" value="MET3752152.1"/>
    <property type="molecule type" value="Genomic_DNA"/>
</dbReference>
<comment type="caution">
    <text evidence="2">The sequence shown here is derived from an EMBL/GenBank/DDBJ whole genome shotgun (WGS) entry which is preliminary data.</text>
</comment>